<feature type="transmembrane region" description="Helical" evidence="5">
    <location>
        <begin position="248"/>
        <end position="267"/>
    </location>
</feature>
<dbReference type="InterPro" id="IPR051533">
    <property type="entry name" value="WaaL-like"/>
</dbReference>
<feature type="transmembrane region" description="Helical" evidence="5">
    <location>
        <begin position="106"/>
        <end position="125"/>
    </location>
</feature>
<feature type="transmembrane region" description="Helical" evidence="5">
    <location>
        <begin position="45"/>
        <end position="64"/>
    </location>
</feature>
<name>A0A1F7W5V1_9BACT</name>
<feature type="transmembrane region" description="Helical" evidence="5">
    <location>
        <begin position="137"/>
        <end position="158"/>
    </location>
</feature>
<evidence type="ECO:0000256" key="3">
    <source>
        <dbReference type="ARBA" id="ARBA00022989"/>
    </source>
</evidence>
<feature type="transmembrane region" description="Helical" evidence="5">
    <location>
        <begin position="80"/>
        <end position="100"/>
    </location>
</feature>
<comment type="subcellular location">
    <subcellularLocation>
        <location evidence="1">Membrane</location>
        <topology evidence="1">Multi-pass membrane protein</topology>
    </subcellularLocation>
</comment>
<dbReference type="PANTHER" id="PTHR37422:SF13">
    <property type="entry name" value="LIPOPOLYSACCHARIDE BIOSYNTHESIS PROTEIN PA4999-RELATED"/>
    <property type="match status" value="1"/>
</dbReference>
<evidence type="ECO:0000313" key="8">
    <source>
        <dbReference type="Proteomes" id="UP000176501"/>
    </source>
</evidence>
<dbReference type="EMBL" id="MGFE01000023">
    <property type="protein sequence ID" value="OGL98130.1"/>
    <property type="molecule type" value="Genomic_DNA"/>
</dbReference>
<evidence type="ECO:0000256" key="1">
    <source>
        <dbReference type="ARBA" id="ARBA00004141"/>
    </source>
</evidence>
<dbReference type="GO" id="GO:0016020">
    <property type="term" value="C:membrane"/>
    <property type="evidence" value="ECO:0007669"/>
    <property type="project" value="UniProtKB-SubCell"/>
</dbReference>
<protein>
    <recommendedName>
        <fullName evidence="6">O-antigen ligase-related domain-containing protein</fullName>
    </recommendedName>
</protein>
<organism evidence="7 8">
    <name type="scientific">Candidatus Uhrbacteria bacterium RIFOXYB2_FULL_57_15</name>
    <dbReference type="NCBI Taxonomy" id="1802422"/>
    <lineage>
        <taxon>Bacteria</taxon>
        <taxon>Candidatus Uhriibacteriota</taxon>
    </lineage>
</organism>
<feature type="transmembrane region" description="Helical" evidence="5">
    <location>
        <begin position="209"/>
        <end position="242"/>
    </location>
</feature>
<evidence type="ECO:0000256" key="5">
    <source>
        <dbReference type="SAM" id="Phobius"/>
    </source>
</evidence>
<feature type="transmembrane region" description="Helical" evidence="5">
    <location>
        <begin position="327"/>
        <end position="351"/>
    </location>
</feature>
<sequence length="409" mass="44900">MIFYPFVLIALSALFAFVSWRDIRYGLILLAAILPAYLLRFDLGPVPMTLLEAFAFILVAIWLMRTMPLGPKPRDPVPRAWILPIALLLVAASVAVLVAPDHLSALGIWKAYFVEPILVFIVATDTLRRHPEDHRRLLAALGTGGLFVAICAVVQWLTGLGIPAPWDVEGRVVSIFPYPNAVGLYLAPVIVIAASSLRRTAHRSQNAFWILTLVLSSIAIMLSQSEAAIVAIVATLLIAAAAHERTRPFAAFASLLVIFVLLNSPALRDKLTFNDFSGQVRRSQWTETVSLLADHAVLGVGLNGYPSAMVPYHMAEQYEIFQYPHTIVLNVWTELGLLGLVAFALIAYRVLRSCEPVSLRTSPAFLALIAMTIHGLADVPYFKNDLAMMTWILIAVVAASHYASSSRRV</sequence>
<evidence type="ECO:0000313" key="7">
    <source>
        <dbReference type="EMBL" id="OGL98130.1"/>
    </source>
</evidence>
<keyword evidence="2 5" id="KW-0812">Transmembrane</keyword>
<dbReference type="PANTHER" id="PTHR37422">
    <property type="entry name" value="TEICHURONIC ACID BIOSYNTHESIS PROTEIN TUAE"/>
    <property type="match status" value="1"/>
</dbReference>
<evidence type="ECO:0000259" key="6">
    <source>
        <dbReference type="Pfam" id="PF04932"/>
    </source>
</evidence>
<gene>
    <name evidence="7" type="ORF">A2304_03565</name>
</gene>
<dbReference type="Proteomes" id="UP000176501">
    <property type="component" value="Unassembled WGS sequence"/>
</dbReference>
<keyword evidence="3 5" id="KW-1133">Transmembrane helix</keyword>
<feature type="transmembrane region" description="Helical" evidence="5">
    <location>
        <begin position="178"/>
        <end position="197"/>
    </location>
</feature>
<feature type="transmembrane region" description="Helical" evidence="5">
    <location>
        <begin position="388"/>
        <end position="404"/>
    </location>
</feature>
<accession>A0A1F7W5V1</accession>
<evidence type="ECO:0000256" key="2">
    <source>
        <dbReference type="ARBA" id="ARBA00022692"/>
    </source>
</evidence>
<comment type="caution">
    <text evidence="7">The sequence shown here is derived from an EMBL/GenBank/DDBJ whole genome shotgun (WGS) entry which is preliminary data.</text>
</comment>
<dbReference type="Pfam" id="PF04932">
    <property type="entry name" value="Wzy_C"/>
    <property type="match status" value="1"/>
</dbReference>
<reference evidence="7 8" key="1">
    <citation type="journal article" date="2016" name="Nat. Commun.">
        <title>Thousands of microbial genomes shed light on interconnected biogeochemical processes in an aquifer system.</title>
        <authorList>
            <person name="Anantharaman K."/>
            <person name="Brown C.T."/>
            <person name="Hug L.A."/>
            <person name="Sharon I."/>
            <person name="Castelle C.J."/>
            <person name="Probst A.J."/>
            <person name="Thomas B.C."/>
            <person name="Singh A."/>
            <person name="Wilkins M.J."/>
            <person name="Karaoz U."/>
            <person name="Brodie E.L."/>
            <person name="Williams K.H."/>
            <person name="Hubbard S.S."/>
            <person name="Banfield J.F."/>
        </authorList>
    </citation>
    <scope>NUCLEOTIDE SEQUENCE [LARGE SCALE GENOMIC DNA]</scope>
</reference>
<dbReference type="InterPro" id="IPR007016">
    <property type="entry name" value="O-antigen_ligase-rel_domated"/>
</dbReference>
<evidence type="ECO:0000256" key="4">
    <source>
        <dbReference type="ARBA" id="ARBA00023136"/>
    </source>
</evidence>
<feature type="transmembrane region" description="Helical" evidence="5">
    <location>
        <begin position="363"/>
        <end position="382"/>
    </location>
</feature>
<dbReference type="AlphaFoldDB" id="A0A1F7W5V1"/>
<keyword evidence="4 5" id="KW-0472">Membrane</keyword>
<feature type="domain" description="O-antigen ligase-related" evidence="6">
    <location>
        <begin position="211"/>
        <end position="344"/>
    </location>
</feature>
<feature type="transmembrane region" description="Helical" evidence="5">
    <location>
        <begin position="288"/>
        <end position="307"/>
    </location>
</feature>
<proteinExistence type="predicted"/>